<dbReference type="Proteomes" id="UP000250266">
    <property type="component" value="Unassembled WGS sequence"/>
</dbReference>
<evidence type="ECO:0000313" key="4">
    <source>
        <dbReference type="Proteomes" id="UP000250266"/>
    </source>
</evidence>
<dbReference type="PROSITE" id="PS50181">
    <property type="entry name" value="FBOX"/>
    <property type="match status" value="1"/>
</dbReference>
<accession>A0A8E2E597</accession>
<evidence type="ECO:0000256" key="1">
    <source>
        <dbReference type="SAM" id="MobiDB-lite"/>
    </source>
</evidence>
<evidence type="ECO:0000313" key="3">
    <source>
        <dbReference type="EMBL" id="OCK77631.1"/>
    </source>
</evidence>
<keyword evidence="4" id="KW-1185">Reference proteome</keyword>
<dbReference type="EMBL" id="KV745112">
    <property type="protein sequence ID" value="OCK77631.1"/>
    <property type="molecule type" value="Genomic_DNA"/>
</dbReference>
<dbReference type="InterPro" id="IPR036047">
    <property type="entry name" value="F-box-like_dom_sf"/>
</dbReference>
<gene>
    <name evidence="3" type="ORF">K432DRAFT_384527</name>
</gene>
<dbReference type="AlphaFoldDB" id="A0A8E2E597"/>
<dbReference type="SUPFAM" id="SSF81383">
    <property type="entry name" value="F-box domain"/>
    <property type="match status" value="1"/>
</dbReference>
<dbReference type="Gene3D" id="3.80.10.10">
    <property type="entry name" value="Ribonuclease Inhibitor"/>
    <property type="match status" value="1"/>
</dbReference>
<organism evidence="3 4">
    <name type="scientific">Lepidopterella palustris CBS 459.81</name>
    <dbReference type="NCBI Taxonomy" id="1314670"/>
    <lineage>
        <taxon>Eukaryota</taxon>
        <taxon>Fungi</taxon>
        <taxon>Dikarya</taxon>
        <taxon>Ascomycota</taxon>
        <taxon>Pezizomycotina</taxon>
        <taxon>Dothideomycetes</taxon>
        <taxon>Pleosporomycetidae</taxon>
        <taxon>Mytilinidiales</taxon>
        <taxon>Argynnaceae</taxon>
        <taxon>Lepidopterella</taxon>
    </lineage>
</organism>
<feature type="compositionally biased region" description="Low complexity" evidence="1">
    <location>
        <begin position="91"/>
        <end position="108"/>
    </location>
</feature>
<dbReference type="SUPFAM" id="SSF52047">
    <property type="entry name" value="RNI-like"/>
    <property type="match status" value="1"/>
</dbReference>
<dbReference type="Pfam" id="PF00646">
    <property type="entry name" value="F-box"/>
    <property type="match status" value="1"/>
</dbReference>
<reference evidence="3 4" key="1">
    <citation type="journal article" date="2016" name="Nat. Commun.">
        <title>Ectomycorrhizal ecology is imprinted in the genome of the dominant symbiotic fungus Cenococcum geophilum.</title>
        <authorList>
            <consortium name="DOE Joint Genome Institute"/>
            <person name="Peter M."/>
            <person name="Kohler A."/>
            <person name="Ohm R.A."/>
            <person name="Kuo A."/>
            <person name="Krutzmann J."/>
            <person name="Morin E."/>
            <person name="Arend M."/>
            <person name="Barry K.W."/>
            <person name="Binder M."/>
            <person name="Choi C."/>
            <person name="Clum A."/>
            <person name="Copeland A."/>
            <person name="Grisel N."/>
            <person name="Haridas S."/>
            <person name="Kipfer T."/>
            <person name="LaButti K."/>
            <person name="Lindquist E."/>
            <person name="Lipzen A."/>
            <person name="Maire R."/>
            <person name="Meier B."/>
            <person name="Mihaltcheva S."/>
            <person name="Molinier V."/>
            <person name="Murat C."/>
            <person name="Poggeler S."/>
            <person name="Quandt C.A."/>
            <person name="Sperisen C."/>
            <person name="Tritt A."/>
            <person name="Tisserant E."/>
            <person name="Crous P.W."/>
            <person name="Henrissat B."/>
            <person name="Nehls U."/>
            <person name="Egli S."/>
            <person name="Spatafora J.W."/>
            <person name="Grigoriev I.V."/>
            <person name="Martin F.M."/>
        </authorList>
    </citation>
    <scope>NUCLEOTIDE SEQUENCE [LARGE SCALE GENOMIC DNA]</scope>
    <source>
        <strain evidence="3 4">CBS 459.81</strain>
    </source>
</reference>
<dbReference type="SMART" id="SM00256">
    <property type="entry name" value="FBOX"/>
    <property type="match status" value="1"/>
</dbReference>
<dbReference type="InterPro" id="IPR032675">
    <property type="entry name" value="LRR_dom_sf"/>
</dbReference>
<feature type="region of interest" description="Disordered" evidence="1">
    <location>
        <begin position="91"/>
        <end position="110"/>
    </location>
</feature>
<dbReference type="InterPro" id="IPR001810">
    <property type="entry name" value="F-box_dom"/>
</dbReference>
<evidence type="ECO:0000259" key="2">
    <source>
        <dbReference type="PROSITE" id="PS50181"/>
    </source>
</evidence>
<name>A0A8E2E597_9PEZI</name>
<feature type="domain" description="F-box" evidence="2">
    <location>
        <begin position="3"/>
        <end position="49"/>
    </location>
</feature>
<proteinExistence type="predicted"/>
<sequence>MGSSTLLNLPPELLLHILSFLPIQALLKFSQTSRSAHALATSSLHTLSLGIYTTRIAGVISRLGSTSLPIPQKITSVFACPPSSLETSISSIRASSSGDSTRSGSFFDSEPDLFRQSDPYRISVLIPDAQTFDYDTLLAFHNALTSSILTRHCSTLRHLDISLWTLTAPVAHALTTLPALRVLALRIDHPHARSIPRSRRVVQSANERAAWELLVSDSPWAERLQALRIEGGEVSGSQLGKLLSKNHFCREIWLGKCYRLGKEIWKFLGSEWKGRFALRVLGVMRCGGELDEEDLELVGGLCGLKVS</sequence>
<dbReference type="OrthoDB" id="5425556at2759"/>
<protein>
    <recommendedName>
        <fullName evidence="2">F-box domain-containing protein</fullName>
    </recommendedName>
</protein>